<name>A0A078B833_STYLE</name>
<dbReference type="InterPro" id="IPR008271">
    <property type="entry name" value="Ser/Thr_kinase_AS"/>
</dbReference>
<evidence type="ECO:0000256" key="2">
    <source>
        <dbReference type="ARBA" id="ARBA00023860"/>
    </source>
</evidence>
<gene>
    <name evidence="4" type="primary">Contig3556.g3794</name>
    <name evidence="4" type="ORF">STYLEM_18570</name>
</gene>
<dbReference type="PROSITE" id="PS50011">
    <property type="entry name" value="PROTEIN_KINASE_DOM"/>
    <property type="match status" value="1"/>
</dbReference>
<keyword evidence="4" id="KW-0808">Transferase</keyword>
<organism evidence="4 5">
    <name type="scientific">Stylonychia lemnae</name>
    <name type="common">Ciliate</name>
    <dbReference type="NCBI Taxonomy" id="5949"/>
    <lineage>
        <taxon>Eukaryota</taxon>
        <taxon>Sar</taxon>
        <taxon>Alveolata</taxon>
        <taxon>Ciliophora</taxon>
        <taxon>Intramacronucleata</taxon>
        <taxon>Spirotrichea</taxon>
        <taxon>Stichotrichia</taxon>
        <taxon>Sporadotrichida</taxon>
        <taxon>Oxytrichidae</taxon>
        <taxon>Stylonychinae</taxon>
        <taxon>Stylonychia</taxon>
    </lineage>
</organism>
<evidence type="ECO:0000259" key="3">
    <source>
        <dbReference type="PROSITE" id="PS50011"/>
    </source>
</evidence>
<dbReference type="EC" id="2.7.11.1" evidence="1"/>
<dbReference type="SUPFAM" id="SSF56112">
    <property type="entry name" value="Protein kinase-like (PK-like)"/>
    <property type="match status" value="1"/>
</dbReference>
<dbReference type="GO" id="GO:0004674">
    <property type="term" value="F:protein serine/threonine kinase activity"/>
    <property type="evidence" value="ECO:0007669"/>
    <property type="project" value="UniProtKB-EC"/>
</dbReference>
<keyword evidence="5" id="KW-1185">Reference proteome</keyword>
<dbReference type="GO" id="GO:0005524">
    <property type="term" value="F:ATP binding"/>
    <property type="evidence" value="ECO:0007669"/>
    <property type="project" value="InterPro"/>
</dbReference>
<evidence type="ECO:0000256" key="1">
    <source>
        <dbReference type="ARBA" id="ARBA00012513"/>
    </source>
</evidence>
<dbReference type="InterPro" id="IPR000719">
    <property type="entry name" value="Prot_kinase_dom"/>
</dbReference>
<evidence type="ECO:0000313" key="5">
    <source>
        <dbReference type="Proteomes" id="UP000039865"/>
    </source>
</evidence>
<proteinExistence type="predicted"/>
<dbReference type="InParanoid" id="A0A078B833"/>
<dbReference type="InterPro" id="IPR050235">
    <property type="entry name" value="CK1_Ser-Thr_kinase"/>
</dbReference>
<feature type="domain" description="Protein kinase" evidence="3">
    <location>
        <begin position="1"/>
        <end position="233"/>
    </location>
</feature>
<dbReference type="SMART" id="SM00220">
    <property type="entry name" value="S_TKc"/>
    <property type="match status" value="1"/>
</dbReference>
<sequence>MIRVGDYIDGKFSIKKKIGSGACGSVWQAQDKQNMTNVAIKFINNIKGLHDTGFCHNDIKPDNILLLSSNFEKADSSFVTLCDFSASQQFEDNNHKHFELNISSEFNGNFAYSQSTKEDMISIFYLAIFLTEGNLPWFEKINFSSHHDAFKKIRDLKKTFHMQINRSVENCNILSYSFNLGVYRKLIKYLDSVEYDLRPDYSYLVEEIVQSLPNKSNDIDYIMDWSKTSSKWFYSLVQLQNKLTQNQVTSNYLDKSQTKHQKWLLKSSNLKDQSLTTLNTNKKSQIFLEENQQRNIQSFAGSAIQISSAKLNAQNLGVILVDNDKDFGSLVVKKQNCLKKDFALELIKKAQLTEDDKPIFNHQNEKDKQLIKLRFQSCLDRDQESGEFSHENFQNQFSKMLIIQDRNQFYHSDELIVEEDDSSEDEENDISPYIRKDSNIRRFSKLQNMVIEIDESEFYLDDIDEEMLTFQQKISTFESFNEKFEPHTNELSCLSKAI</sequence>
<dbReference type="AlphaFoldDB" id="A0A078B833"/>
<dbReference type="PROSITE" id="PS00108">
    <property type="entry name" value="PROTEIN_KINASE_ST"/>
    <property type="match status" value="1"/>
</dbReference>
<evidence type="ECO:0000313" key="4">
    <source>
        <dbReference type="EMBL" id="CDW89437.1"/>
    </source>
</evidence>
<dbReference type="Proteomes" id="UP000039865">
    <property type="component" value="Unassembled WGS sequence"/>
</dbReference>
<dbReference type="InterPro" id="IPR011009">
    <property type="entry name" value="Kinase-like_dom_sf"/>
</dbReference>
<keyword evidence="4" id="KW-0418">Kinase</keyword>
<reference evidence="4 5" key="1">
    <citation type="submission" date="2014-06" db="EMBL/GenBank/DDBJ databases">
        <authorList>
            <person name="Swart Estienne"/>
        </authorList>
    </citation>
    <scope>NUCLEOTIDE SEQUENCE [LARGE SCALE GENOMIC DNA]</scope>
    <source>
        <strain evidence="4 5">130c</strain>
    </source>
</reference>
<dbReference type="PANTHER" id="PTHR11909">
    <property type="entry name" value="CASEIN KINASE-RELATED"/>
    <property type="match status" value="1"/>
</dbReference>
<dbReference type="Pfam" id="PF00069">
    <property type="entry name" value="Pkinase"/>
    <property type="match status" value="1"/>
</dbReference>
<accession>A0A078B833</accession>
<dbReference type="Gene3D" id="1.10.510.10">
    <property type="entry name" value="Transferase(Phosphotransferase) domain 1"/>
    <property type="match status" value="1"/>
</dbReference>
<protein>
    <recommendedName>
        <fullName evidence="2">Casein kinase I</fullName>
        <ecNumber evidence="1">2.7.11.1</ecNumber>
    </recommendedName>
</protein>
<dbReference type="EMBL" id="CCKQ01017546">
    <property type="protein sequence ID" value="CDW89437.1"/>
    <property type="molecule type" value="Genomic_DNA"/>
</dbReference>